<organism evidence="1 2">
    <name type="scientific">Natronoglycomyces albus</name>
    <dbReference type="NCBI Taxonomy" id="2811108"/>
    <lineage>
        <taxon>Bacteria</taxon>
        <taxon>Bacillati</taxon>
        <taxon>Actinomycetota</taxon>
        <taxon>Actinomycetes</taxon>
        <taxon>Glycomycetales</taxon>
        <taxon>Glycomycetaceae</taxon>
        <taxon>Natronoglycomyces</taxon>
    </lineage>
</organism>
<dbReference type="KEGG" id="nav:JQS30_14650"/>
<sequence>MTPDRTRVRSLLASVATGETEATQAHAQSLKKTERAYYYQLATALFTEALAVYFRRDHSLDAVQEFSIQLERDERGGEPAISRQDIEGLIRAMMGEEERFGDLTPEKQFRVQLLTIKKVTSDSKTFWTRFDFHLDEAETIVREWYEDMGRS</sequence>
<evidence type="ECO:0000313" key="2">
    <source>
        <dbReference type="Proteomes" id="UP000662939"/>
    </source>
</evidence>
<dbReference type="Proteomes" id="UP000662939">
    <property type="component" value="Chromosome"/>
</dbReference>
<evidence type="ECO:0000313" key="1">
    <source>
        <dbReference type="EMBL" id="QSB04984.1"/>
    </source>
</evidence>
<dbReference type="RefSeq" id="WP_213170984.1">
    <property type="nucleotide sequence ID" value="NZ_CP070496.1"/>
</dbReference>
<reference evidence="1" key="1">
    <citation type="submission" date="2021-02" db="EMBL/GenBank/DDBJ databases">
        <title>Natronoglycomyces albus gen. nov., sp. nov, a haloalkaliphilic actinobacterium from a soda solonchak soil.</title>
        <authorList>
            <person name="Sorokin D.Y."/>
            <person name="Khijniak T.V."/>
            <person name="Zakharycheva A.P."/>
            <person name="Boueva O.V."/>
            <person name="Ariskina E.V."/>
            <person name="Hahnke R.L."/>
            <person name="Bunk B."/>
            <person name="Sproer C."/>
            <person name="Schumann P."/>
            <person name="Evtushenko L.I."/>
            <person name="Kublanov I.V."/>
        </authorList>
    </citation>
    <scope>NUCLEOTIDE SEQUENCE</scope>
    <source>
        <strain evidence="1">DSM 106290</strain>
    </source>
</reference>
<protein>
    <submittedName>
        <fullName evidence="1">Uncharacterized protein</fullName>
    </submittedName>
</protein>
<proteinExistence type="predicted"/>
<dbReference type="EMBL" id="CP070496">
    <property type="protein sequence ID" value="QSB04984.1"/>
    <property type="molecule type" value="Genomic_DNA"/>
</dbReference>
<accession>A0A895XI23</accession>
<dbReference type="AlphaFoldDB" id="A0A895XI23"/>
<name>A0A895XI23_9ACTN</name>
<gene>
    <name evidence="1" type="ORF">JQS30_14650</name>
</gene>
<keyword evidence="2" id="KW-1185">Reference proteome</keyword>